<dbReference type="Proteomes" id="UP000622166">
    <property type="component" value="Unassembled WGS sequence"/>
</dbReference>
<dbReference type="PANTHER" id="PTHR46580">
    <property type="entry name" value="SENSOR KINASE-RELATED"/>
    <property type="match status" value="1"/>
</dbReference>
<reference evidence="3" key="1">
    <citation type="journal article" date="2014" name="Int. J. Syst. Evol. Microbiol.">
        <title>Complete genome sequence of Corynebacterium casei LMG S-19264T (=DSM 44701T), isolated from a smear-ripened cheese.</title>
        <authorList>
            <consortium name="US DOE Joint Genome Institute (JGI-PGF)"/>
            <person name="Walter F."/>
            <person name="Albersmeier A."/>
            <person name="Kalinowski J."/>
            <person name="Ruckert C."/>
        </authorList>
    </citation>
    <scope>NUCLEOTIDE SEQUENCE</scope>
    <source>
        <strain evidence="3">JCM 4815</strain>
    </source>
</reference>
<dbReference type="SUPFAM" id="SSF69318">
    <property type="entry name" value="Integrin alpha N-terminal domain"/>
    <property type="match status" value="1"/>
</dbReference>
<dbReference type="PANTHER" id="PTHR46580:SF4">
    <property type="entry name" value="ATP_GTP-BINDING PROTEIN"/>
    <property type="match status" value="1"/>
</dbReference>
<evidence type="ECO:0008006" key="5">
    <source>
        <dbReference type="Google" id="ProtNLM"/>
    </source>
</evidence>
<dbReference type="AlphaFoldDB" id="A0A918Q5J2"/>
<organism evidence="3 4">
    <name type="scientific">Streptomyces poonensis</name>
    <dbReference type="NCBI Taxonomy" id="68255"/>
    <lineage>
        <taxon>Bacteria</taxon>
        <taxon>Bacillati</taxon>
        <taxon>Actinomycetota</taxon>
        <taxon>Actinomycetes</taxon>
        <taxon>Kitasatosporales</taxon>
        <taxon>Streptomycetaceae</taxon>
        <taxon>Streptomyces</taxon>
    </lineage>
</organism>
<evidence type="ECO:0000313" key="4">
    <source>
        <dbReference type="Proteomes" id="UP000622166"/>
    </source>
</evidence>
<dbReference type="InterPro" id="IPR028994">
    <property type="entry name" value="Integrin_alpha_N"/>
</dbReference>
<keyword evidence="1" id="KW-0732">Signal</keyword>
<sequence length="721" mass="76815">MSGSRYAWAIAYKKYPDSSFYNGNGWRNSDGSYGTSTARAGYENMTNGLARSYFRMRTANLWNTDKVVSRSTFRIKNTWSWSCTAKPVELWRTDPIGSSTTWNDRPTRREQMDTVTDAKGWSSSCPAGNLAFDVTKGAKDAAANEWDTITLELAAASESDVYGWKKFDAKTATLSTTYNTRPNVPSGLDTYPVSTNNEYGCGDRAPYQYIGNTDFYLRAKVSDPDGGTVKAVFRLWPTGHGDDGVILDESVSVTSGTIAKVKVPKALLAEHAATASGNFSWKVKADDGTLASDWNPPLSASGCRFVFDADRASTPPTVTSSQFPDGSDGWPASTGKARTEGTFTISSGGVTDVTAYEYWTDWDSTVRTVTAGSIGGSATVKITPLAAGSHALFVRSIDQAGNKSDRGTYMFYANSPGTPDAPGDLNGDTHPDIYGVRTDGSLRLYPGQGNGKFAPYTTAGSTSFDGASITHRGDWTGDGYEDLIAAQGTNGAKDLYLYPNNGLGYACTSHGETTDGASAACTDKRHLLGVFDPANNHWSGAQQLLAIGDVDGPLDVDDDGTPDIPGHPDLLVKEGDLLWLYFGSPDYYLDSSREPVLIGDGSWSDYDLAAPGDVDGDGRVDLVARNRTAGDLRLYPGTGPNGEGLGAGSTHLTIQATGWKSTIHPLLASGGDADHDGQPDLWASSPETGAELKFYPGLTASGLKAPTVVGNTGWLNFRTLS</sequence>
<comment type="caution">
    <text evidence="3">The sequence shown here is derived from an EMBL/GenBank/DDBJ whole genome shotgun (WGS) entry which is preliminary data.</text>
</comment>
<feature type="region of interest" description="Disordered" evidence="2">
    <location>
        <begin position="316"/>
        <end position="340"/>
    </location>
</feature>
<evidence type="ECO:0000313" key="3">
    <source>
        <dbReference type="EMBL" id="GGZ33960.1"/>
    </source>
</evidence>
<dbReference type="EMBL" id="BMVW01000017">
    <property type="protein sequence ID" value="GGZ33960.1"/>
    <property type="molecule type" value="Genomic_DNA"/>
</dbReference>
<protein>
    <recommendedName>
        <fullName evidence="5">VCBS repeat-containing protein</fullName>
    </recommendedName>
</protein>
<keyword evidence="4" id="KW-1185">Reference proteome</keyword>
<evidence type="ECO:0000256" key="1">
    <source>
        <dbReference type="ARBA" id="ARBA00022729"/>
    </source>
</evidence>
<name>A0A918Q5J2_9ACTN</name>
<evidence type="ECO:0000256" key="2">
    <source>
        <dbReference type="SAM" id="MobiDB-lite"/>
    </source>
</evidence>
<reference evidence="3" key="2">
    <citation type="submission" date="2020-09" db="EMBL/GenBank/DDBJ databases">
        <authorList>
            <person name="Sun Q."/>
            <person name="Ohkuma M."/>
        </authorList>
    </citation>
    <scope>NUCLEOTIDE SEQUENCE</scope>
    <source>
        <strain evidence="3">JCM 4815</strain>
    </source>
</reference>
<dbReference type="InterPro" id="IPR013517">
    <property type="entry name" value="FG-GAP"/>
</dbReference>
<proteinExistence type="predicted"/>
<accession>A0A918Q5J2</accession>
<dbReference type="Gene3D" id="2.130.10.130">
    <property type="entry name" value="Integrin alpha, N-terminal"/>
    <property type="match status" value="1"/>
</dbReference>
<gene>
    <name evidence="3" type="ORF">GCM10010365_63540</name>
</gene>
<dbReference type="Pfam" id="PF13517">
    <property type="entry name" value="FG-GAP_3"/>
    <property type="match status" value="2"/>
</dbReference>